<dbReference type="Proteomes" id="UP000466514">
    <property type="component" value="Chromosome"/>
</dbReference>
<dbReference type="EMBL" id="AP022574">
    <property type="protein sequence ID" value="BBX72074.1"/>
    <property type="molecule type" value="Genomic_DNA"/>
</dbReference>
<organism evidence="2 3">
    <name type="scientific">Mycolicibacterium psychrotolerans</name>
    <dbReference type="NCBI Taxonomy" id="216929"/>
    <lineage>
        <taxon>Bacteria</taxon>
        <taxon>Bacillati</taxon>
        <taxon>Actinomycetota</taxon>
        <taxon>Actinomycetes</taxon>
        <taxon>Mycobacteriales</taxon>
        <taxon>Mycobacteriaceae</taxon>
        <taxon>Mycolicibacterium</taxon>
    </lineage>
</organism>
<dbReference type="AlphaFoldDB" id="A0A7I7MIA2"/>
<accession>A0A7I7MIA2</accession>
<evidence type="ECO:0000256" key="1">
    <source>
        <dbReference type="SAM" id="MobiDB-lite"/>
    </source>
</evidence>
<feature type="region of interest" description="Disordered" evidence="1">
    <location>
        <begin position="78"/>
        <end position="139"/>
    </location>
</feature>
<evidence type="ECO:0000313" key="2">
    <source>
        <dbReference type="EMBL" id="BBX72074.1"/>
    </source>
</evidence>
<dbReference type="KEGG" id="mpsc:MPSYJ_55350"/>
<name>A0A7I7MIA2_9MYCO</name>
<proteinExistence type="predicted"/>
<keyword evidence="3" id="KW-1185">Reference proteome</keyword>
<sequence length="139" mass="15372">MDDLEVAVSAEEVVLHPRKVGIEAKEEFARCVEPLPRQTCDKPQQHWLFLEEIDQSARLHPQDEVTIGRGRVDEAVVQGGGAQGAEPVQKKPGQVLARRGRESAAYGSIHRMPKPCGSGSGEGRQDVPERIPSNPYERR</sequence>
<gene>
    <name evidence="2" type="ORF">MPSYJ_55350</name>
</gene>
<evidence type="ECO:0000313" key="3">
    <source>
        <dbReference type="Proteomes" id="UP000466514"/>
    </source>
</evidence>
<reference evidence="2 3" key="1">
    <citation type="journal article" date="2019" name="Emerg. Microbes Infect.">
        <title>Comprehensive subspecies identification of 175 nontuberculous mycobacteria species based on 7547 genomic profiles.</title>
        <authorList>
            <person name="Matsumoto Y."/>
            <person name="Kinjo T."/>
            <person name="Motooka D."/>
            <person name="Nabeya D."/>
            <person name="Jung N."/>
            <person name="Uechi K."/>
            <person name="Horii T."/>
            <person name="Iida T."/>
            <person name="Fujita J."/>
            <person name="Nakamura S."/>
        </authorList>
    </citation>
    <scope>NUCLEOTIDE SEQUENCE [LARGE SCALE GENOMIC DNA]</scope>
    <source>
        <strain evidence="2 3">JCM 13323</strain>
    </source>
</reference>
<protein>
    <submittedName>
        <fullName evidence="2">Uncharacterized protein</fullName>
    </submittedName>
</protein>